<dbReference type="SMART" id="SM00220">
    <property type="entry name" value="S_TKc"/>
    <property type="match status" value="1"/>
</dbReference>
<keyword evidence="3" id="KW-0418">Kinase</keyword>
<dbReference type="SUPFAM" id="SSF56112">
    <property type="entry name" value="Protein kinase-like (PK-like)"/>
    <property type="match status" value="1"/>
</dbReference>
<dbReference type="GO" id="GO:0004674">
    <property type="term" value="F:protein serine/threonine kinase activity"/>
    <property type="evidence" value="ECO:0007669"/>
    <property type="project" value="TreeGrafter"/>
</dbReference>
<feature type="compositionally biased region" description="Polar residues" evidence="1">
    <location>
        <begin position="672"/>
        <end position="684"/>
    </location>
</feature>
<feature type="domain" description="Protein kinase" evidence="2">
    <location>
        <begin position="166"/>
        <end position="494"/>
    </location>
</feature>
<evidence type="ECO:0000256" key="1">
    <source>
        <dbReference type="SAM" id="MobiDB-lite"/>
    </source>
</evidence>
<dbReference type="PANTHER" id="PTHR24359">
    <property type="entry name" value="SERINE/THREONINE-PROTEIN KINASE SBK1"/>
    <property type="match status" value="1"/>
</dbReference>
<dbReference type="Gene3D" id="1.10.510.10">
    <property type="entry name" value="Transferase(Phosphotransferase) domain 1"/>
    <property type="match status" value="1"/>
</dbReference>
<dbReference type="AlphaFoldDB" id="A0A8H8U7S4"/>
<dbReference type="PROSITE" id="PS50011">
    <property type="entry name" value="PROTEIN_KINASE_DOM"/>
    <property type="match status" value="1"/>
</dbReference>
<sequence>MTSPRIQRNYEKVIQGFHSWMNRQYTYEVFDPETSPPGTRPFMVMNELQNYLTDNNHQKLDGIIDVLFDDSDGFNPTDIIPGYMAVFSILLQINKGFYIKHFTRHGSLSDAKLPFDPKTPPQHWPLGDNHSEFLENFCEHQWAFCAPPLPPATSDQYFDSKTVLPITFKKTLQSGISANLSLIHIHPWYNKLLPDKERRQGLETAARRFVLKQFSTKDAERYYQTEVAAFGKLRCNPNIIGFYGNFTRGDSYNILLEYADEGTLESYFEKQAPPRDGEEVIKFWERLFKIIDALRGVHEVEPTTAGGPQIFQGCHHDVKPTNILVLSNGSTNAHDFQFKLADLGISNFKPKQKRSMTTSESGTRTYGAPELYRPAGAHNHKLPIGPDADLWSLGCIFSEAGRWLVDGHHGVLDYRRERAAETSQIGDFRDGDCFHNGVCSLKSVDKCHEKCSDGVIKKDFITQRVFEQMIPAMLARPGEQFTARNFGFMADRLIRKAREDLRKASSRPRDSLTGPPPPPKLPPDKRSRTVNALGKTTSCYPRDPFQYSEEGANSERKSTLLNEIRSSSPESMFESRVATEDSLRRPPSTAGTSKLANAGMSPFSEKRTWELSKMRPDDERYRSHQRTGSRSSTQHTASQRIPRGMHHSDDPPPRNDVLDVQSPGARAGKLSNRMSSNHRISTGNKYRRSHNGKEAFRPKSSSSDSDGLSDLEASSNPAKSHETASHSRPFSALSDGPSKEVYEPQTSEASSDNVCLDEPRVIPNRLISRVGGRRQTKTDFVKTTPPPSRSPPPSQSIEDVLKWKKERKEDKFWTLRTREKKMPHWDLLERVKGRDHVFLIDDSVSMKPHWDKSNDGPGVVKVFEALSYLVKETDDDGIDLLFTVSGDRVSDRKSTKKLVLLVKEREHKGDTDINLRLNRLFDDYKAEFQKKSRFSKDPKKVKPLSLYILTNGVWEKGSDLSEIIRLLVKKLEDMGKTREQVGIEFISFGANLVGLGRMKSLDSELSLSMDIIDHEPSDGNVWKMLLGSFNNTWDDDDDLKLQSHSSHRTLHASSVNNKKVYER</sequence>
<dbReference type="InterPro" id="IPR000719">
    <property type="entry name" value="Prot_kinase_dom"/>
</dbReference>
<feature type="compositionally biased region" description="Basic and acidic residues" evidence="1">
    <location>
        <begin position="501"/>
        <end position="510"/>
    </location>
</feature>
<organism evidence="3 4">
    <name type="scientific">Lachnellula subtilissima</name>
    <dbReference type="NCBI Taxonomy" id="602034"/>
    <lineage>
        <taxon>Eukaryota</taxon>
        <taxon>Fungi</taxon>
        <taxon>Dikarya</taxon>
        <taxon>Ascomycota</taxon>
        <taxon>Pezizomycotina</taxon>
        <taxon>Leotiomycetes</taxon>
        <taxon>Helotiales</taxon>
        <taxon>Lachnaceae</taxon>
        <taxon>Lachnellula</taxon>
    </lineage>
</organism>
<keyword evidence="4" id="KW-1185">Reference proteome</keyword>
<dbReference type="Proteomes" id="UP000462212">
    <property type="component" value="Unassembled WGS sequence"/>
</dbReference>
<evidence type="ECO:0000313" key="3">
    <source>
        <dbReference type="EMBL" id="TVY33614.1"/>
    </source>
</evidence>
<dbReference type="Pfam" id="PF00069">
    <property type="entry name" value="Pkinase"/>
    <property type="match status" value="1"/>
</dbReference>
<dbReference type="GO" id="GO:0005524">
    <property type="term" value="F:ATP binding"/>
    <property type="evidence" value="ECO:0007669"/>
    <property type="project" value="InterPro"/>
</dbReference>
<evidence type="ECO:0000259" key="2">
    <source>
        <dbReference type="PROSITE" id="PS50011"/>
    </source>
</evidence>
<accession>A0A8H8U7S4</accession>
<feature type="compositionally biased region" description="Basic and acidic residues" evidence="1">
    <location>
        <begin position="604"/>
        <end position="622"/>
    </location>
</feature>
<name>A0A8H8U7S4_9HELO</name>
<feature type="compositionally biased region" description="Polar residues" evidence="1">
    <location>
        <begin position="626"/>
        <end position="639"/>
    </location>
</feature>
<feature type="compositionally biased region" description="Basic and acidic residues" evidence="1">
    <location>
        <begin position="646"/>
        <end position="657"/>
    </location>
</feature>
<dbReference type="OrthoDB" id="5986190at2759"/>
<comment type="caution">
    <text evidence="3">The sequence shown here is derived from an EMBL/GenBank/DDBJ whole genome shotgun (WGS) entry which is preliminary data.</text>
</comment>
<proteinExistence type="predicted"/>
<protein>
    <submittedName>
        <fullName evidence="3">Serine/threonine-protein kinase</fullName>
    </submittedName>
</protein>
<dbReference type="CDD" id="cd00180">
    <property type="entry name" value="PKc"/>
    <property type="match status" value="1"/>
</dbReference>
<feature type="compositionally biased region" description="Polar residues" evidence="1">
    <location>
        <begin position="559"/>
        <end position="570"/>
    </location>
</feature>
<feature type="compositionally biased region" description="Pro residues" evidence="1">
    <location>
        <begin position="784"/>
        <end position="794"/>
    </location>
</feature>
<evidence type="ECO:0000313" key="4">
    <source>
        <dbReference type="Proteomes" id="UP000462212"/>
    </source>
</evidence>
<feature type="region of interest" description="Disordered" evidence="1">
    <location>
        <begin position="501"/>
        <end position="796"/>
    </location>
</feature>
<dbReference type="EMBL" id="QGMJ01000770">
    <property type="protein sequence ID" value="TVY33614.1"/>
    <property type="molecule type" value="Genomic_DNA"/>
</dbReference>
<feature type="compositionally biased region" description="Polar residues" evidence="1">
    <location>
        <begin position="744"/>
        <end position="753"/>
    </location>
</feature>
<reference evidence="3 4" key="1">
    <citation type="submission" date="2018-05" db="EMBL/GenBank/DDBJ databases">
        <title>Genome sequencing and assembly of the regulated plant pathogen Lachnellula willkommii and related sister species for the development of diagnostic species identification markers.</title>
        <authorList>
            <person name="Giroux E."/>
            <person name="Bilodeau G."/>
        </authorList>
    </citation>
    <scope>NUCLEOTIDE SEQUENCE [LARGE SCALE GENOMIC DNA]</scope>
    <source>
        <strain evidence="3 4">CBS 197.66</strain>
    </source>
</reference>
<dbReference type="InterPro" id="IPR011009">
    <property type="entry name" value="Kinase-like_dom_sf"/>
</dbReference>
<gene>
    <name evidence="3" type="primary">nekl-2_0</name>
    <name evidence="3" type="ORF">LSUB1_G007671</name>
</gene>
<feature type="compositionally biased region" description="Low complexity" evidence="1">
    <location>
        <begin position="700"/>
        <end position="715"/>
    </location>
</feature>
<keyword evidence="3" id="KW-0808">Transferase</keyword>
<dbReference type="PANTHER" id="PTHR24359:SF1">
    <property type="entry name" value="INHIBITOR OF NUCLEAR FACTOR KAPPA-B KINASE EPSILON SUBUNIT HOMOLOG 1-RELATED"/>
    <property type="match status" value="1"/>
</dbReference>